<dbReference type="InterPro" id="IPR036388">
    <property type="entry name" value="WH-like_DNA-bd_sf"/>
</dbReference>
<feature type="domain" description="OmpR/PhoB-type" evidence="6">
    <location>
        <begin position="1"/>
        <end position="80"/>
    </location>
</feature>
<protein>
    <submittedName>
        <fullName evidence="7">BTAD domain-containing putative transcriptional regulator</fullName>
    </submittedName>
</protein>
<dbReference type="SUPFAM" id="SSF46894">
    <property type="entry name" value="C-terminal effector domain of the bipartite response regulators"/>
    <property type="match status" value="1"/>
</dbReference>
<dbReference type="PRINTS" id="PR00364">
    <property type="entry name" value="DISEASERSIST"/>
</dbReference>
<reference evidence="7 8" key="2">
    <citation type="submission" date="2023-11" db="EMBL/GenBank/DDBJ databases">
        <authorList>
            <person name="Lara A.C."/>
            <person name="Chronakova A."/>
        </authorList>
    </citation>
    <scope>NUCLEOTIDE SEQUENCE [LARGE SCALE GENOMIC DNA]</scope>
    <source>
        <strain evidence="7 8">BCCO 10_0798</strain>
    </source>
</reference>
<dbReference type="SMART" id="SM00028">
    <property type="entry name" value="TPR"/>
    <property type="match status" value="3"/>
</dbReference>
<gene>
    <name evidence="7" type="ORF">SK571_27170</name>
</gene>
<proteinExistence type="inferred from homology"/>
<sequence>MSAGAVDLGAPRQRCVLAALAVDAGKIVPVDRLVDRVWGADAAPRARTTLHSYVSRLRRAVAAIGGLAIEHRSGGYVLLGDEIDLLKFHDLRARARAGDAAGLLTEALALWRAEALTGLDGEWAREERDRLEQERLAASHELVDARLAAGGGAELVAELAARVACHPLNERVARQYLLALHRAGRGIDALEHYRQIRERLRAELGAEPSAALRELHQRILAADPRLTAAPPLPVVPRQLPSEPSTFVGREEELGRLDTAVAGTVLISAIAGTGGIGKTSLALRWAHRNAGRFADGQLFIDLRGFSRAEEPMDAGEALGGLLHALAVEPGRIPADVQARSALFRSLVAGRRMVLVLDNAASTDQVVPLLPGSELCTVLVTSRNRLPGLVTRHAAEHVVLTELTDADARALLTGRLGAGRLEAEPQAADQLIAMCGGFPLALSIVIAHAQIRRGLPLAVLAAELRDTVIDVLDNEEPSASLPAVLSWSLRALCPRQRDAFALLGIAPGPDIGLAAAACLLGVARAQARQVLRALEEASLLCQDVPGRWRMHGLVRAYAAAVAQDLPGPVREEATRRVLGHYLEASRAADRTMDRLRFPPPIDHVVSDVHVDPVPDDQAAQEWFEAEFACLVAAQQSALDQRNHAVAWLLAWNATTFMVRRGLVRARLAMWRIAAEAAGHLRDTAVLASTEHMTGTAHVVLGHHETAVEHLHRALALAGPVHLAGVHYSLGVAWATKDARQAFKHARRALAIYRVMGAREWEARTLAQMSWLTAFLGRLDEARSFSRVALAMHREQGYRTGEATMLACLGFVAHESGCYEESVEHYEQAIALVRELGHLHGLADGLERMGHTLVALGRHSRAEAVWREALGIYLQRGMEDETERVQRLLTR</sequence>
<dbReference type="PROSITE" id="PS51755">
    <property type="entry name" value="OMPR_PHOB"/>
    <property type="match status" value="1"/>
</dbReference>
<keyword evidence="4" id="KW-0804">Transcription</keyword>
<feature type="DNA-binding region" description="OmpR/PhoB-type" evidence="5">
    <location>
        <begin position="1"/>
        <end position="80"/>
    </location>
</feature>
<dbReference type="SMART" id="SM00862">
    <property type="entry name" value="Trans_reg_C"/>
    <property type="match status" value="1"/>
</dbReference>
<dbReference type="PANTHER" id="PTHR35807">
    <property type="entry name" value="TRANSCRIPTIONAL REGULATOR REDD-RELATED"/>
    <property type="match status" value="1"/>
</dbReference>
<comment type="similarity">
    <text evidence="1">Belongs to the AfsR/DnrI/RedD regulatory family.</text>
</comment>
<dbReference type="PANTHER" id="PTHR35807:SF1">
    <property type="entry name" value="TRANSCRIPTIONAL REGULATOR REDD"/>
    <property type="match status" value="1"/>
</dbReference>
<dbReference type="InterPro" id="IPR016032">
    <property type="entry name" value="Sig_transdc_resp-reg_C-effctor"/>
</dbReference>
<evidence type="ECO:0000313" key="8">
    <source>
        <dbReference type="Proteomes" id="UP001271792"/>
    </source>
</evidence>
<evidence type="ECO:0000256" key="1">
    <source>
        <dbReference type="ARBA" id="ARBA00005820"/>
    </source>
</evidence>
<dbReference type="Proteomes" id="UP001271792">
    <property type="component" value="Unassembled WGS sequence"/>
</dbReference>
<dbReference type="EMBL" id="JAXAVV010000014">
    <property type="protein sequence ID" value="MDX8053075.1"/>
    <property type="molecule type" value="Genomic_DNA"/>
</dbReference>
<dbReference type="InterPro" id="IPR027417">
    <property type="entry name" value="P-loop_NTPase"/>
</dbReference>
<keyword evidence="3 5" id="KW-0238">DNA-binding</keyword>
<accession>A0ABU4TXS9</accession>
<dbReference type="InterPro" id="IPR001867">
    <property type="entry name" value="OmpR/PhoB-type_DNA-bd"/>
</dbReference>
<dbReference type="SMART" id="SM01043">
    <property type="entry name" value="BTAD"/>
    <property type="match status" value="1"/>
</dbReference>
<evidence type="ECO:0000256" key="5">
    <source>
        <dbReference type="PROSITE-ProRule" id="PRU01091"/>
    </source>
</evidence>
<dbReference type="InterPro" id="IPR051677">
    <property type="entry name" value="AfsR-DnrI-RedD_regulator"/>
</dbReference>
<evidence type="ECO:0000313" key="7">
    <source>
        <dbReference type="EMBL" id="MDX8053075.1"/>
    </source>
</evidence>
<evidence type="ECO:0000256" key="3">
    <source>
        <dbReference type="ARBA" id="ARBA00023125"/>
    </source>
</evidence>
<dbReference type="SUPFAM" id="SSF52540">
    <property type="entry name" value="P-loop containing nucleoside triphosphate hydrolases"/>
    <property type="match status" value="1"/>
</dbReference>
<comment type="caution">
    <text evidence="7">The sequence shown here is derived from an EMBL/GenBank/DDBJ whole genome shotgun (WGS) entry which is preliminary data.</text>
</comment>
<dbReference type="CDD" id="cd15831">
    <property type="entry name" value="BTAD"/>
    <property type="match status" value="1"/>
</dbReference>
<keyword evidence="2" id="KW-0805">Transcription regulation</keyword>
<dbReference type="InterPro" id="IPR019734">
    <property type="entry name" value="TPR_rpt"/>
</dbReference>
<evidence type="ECO:0000259" key="6">
    <source>
        <dbReference type="PROSITE" id="PS51755"/>
    </source>
</evidence>
<dbReference type="SUPFAM" id="SSF48452">
    <property type="entry name" value="TPR-like"/>
    <property type="match status" value="2"/>
</dbReference>
<dbReference type="Pfam" id="PF13424">
    <property type="entry name" value="TPR_12"/>
    <property type="match status" value="1"/>
</dbReference>
<dbReference type="Gene3D" id="1.10.10.10">
    <property type="entry name" value="Winged helix-like DNA-binding domain superfamily/Winged helix DNA-binding domain"/>
    <property type="match status" value="1"/>
</dbReference>
<dbReference type="Gene3D" id="1.25.40.10">
    <property type="entry name" value="Tetratricopeptide repeat domain"/>
    <property type="match status" value="2"/>
</dbReference>
<dbReference type="InterPro" id="IPR005158">
    <property type="entry name" value="BTAD"/>
</dbReference>
<name>A0ABU4TXS9_9PSEU</name>
<organism evidence="7 8">
    <name type="scientific">Lentzea kristufekii</name>
    <dbReference type="NCBI Taxonomy" id="3095430"/>
    <lineage>
        <taxon>Bacteria</taxon>
        <taxon>Bacillati</taxon>
        <taxon>Actinomycetota</taxon>
        <taxon>Actinomycetes</taxon>
        <taxon>Pseudonocardiales</taxon>
        <taxon>Pseudonocardiaceae</taxon>
        <taxon>Lentzea</taxon>
    </lineage>
</organism>
<keyword evidence="8" id="KW-1185">Reference proteome</keyword>
<dbReference type="RefSeq" id="WP_319986918.1">
    <property type="nucleotide sequence ID" value="NZ_JAXAVV010000014.1"/>
</dbReference>
<dbReference type="Pfam" id="PF03704">
    <property type="entry name" value="BTAD"/>
    <property type="match status" value="1"/>
</dbReference>
<dbReference type="InterPro" id="IPR011990">
    <property type="entry name" value="TPR-like_helical_dom_sf"/>
</dbReference>
<dbReference type="Pfam" id="PF00486">
    <property type="entry name" value="Trans_reg_C"/>
    <property type="match status" value="1"/>
</dbReference>
<evidence type="ECO:0000256" key="2">
    <source>
        <dbReference type="ARBA" id="ARBA00023015"/>
    </source>
</evidence>
<evidence type="ECO:0000256" key="4">
    <source>
        <dbReference type="ARBA" id="ARBA00023163"/>
    </source>
</evidence>
<dbReference type="Gene3D" id="3.40.50.300">
    <property type="entry name" value="P-loop containing nucleotide triphosphate hydrolases"/>
    <property type="match status" value="1"/>
</dbReference>
<reference evidence="7 8" key="1">
    <citation type="submission" date="2023-11" db="EMBL/GenBank/DDBJ databases">
        <title>Lentzea sokolovensis, sp. nov., Lentzea kristufkii, sp. nov., and Lentzea miocenensis, sp. nov., rare actinobacteria from Sokolov Coal Basin, Miocene lacustrine sediment, Czech Republic.</title>
        <authorList>
            <person name="Lara A."/>
            <person name="Kotroba L."/>
            <person name="Nouioui I."/>
            <person name="Neumann-Schaal M."/>
            <person name="Mast Y."/>
            <person name="Chronakova A."/>
        </authorList>
    </citation>
    <scope>NUCLEOTIDE SEQUENCE [LARGE SCALE GENOMIC DNA]</scope>
    <source>
        <strain evidence="7 8">BCCO 10_0798</strain>
    </source>
</reference>